<dbReference type="SUPFAM" id="SSF54593">
    <property type="entry name" value="Glyoxalase/Bleomycin resistance protein/Dihydroxybiphenyl dioxygenase"/>
    <property type="match status" value="1"/>
</dbReference>
<dbReference type="AlphaFoldDB" id="A0A1A5YQP9"/>
<comment type="caution">
    <text evidence="2">The sequence shown here is derived from an EMBL/GenBank/DDBJ whole genome shotgun (WGS) entry which is preliminary data.</text>
</comment>
<dbReference type="InterPro" id="IPR009725">
    <property type="entry name" value="3_dmu_93_MTrfase"/>
</dbReference>
<dbReference type="PANTHER" id="PTHR33990:SF1">
    <property type="entry name" value="PROTEIN YJDN"/>
    <property type="match status" value="1"/>
</dbReference>
<gene>
    <name evidence="2" type="ORF">A7K91_18615</name>
</gene>
<evidence type="ECO:0000313" key="2">
    <source>
        <dbReference type="EMBL" id="OBR67947.1"/>
    </source>
</evidence>
<feature type="domain" description="PhnB-like" evidence="1">
    <location>
        <begin position="3"/>
        <end position="133"/>
    </location>
</feature>
<dbReference type="Proteomes" id="UP000092024">
    <property type="component" value="Unassembled WGS sequence"/>
</dbReference>
<dbReference type="InterPro" id="IPR028973">
    <property type="entry name" value="PhnB-like"/>
</dbReference>
<evidence type="ECO:0000259" key="1">
    <source>
        <dbReference type="Pfam" id="PF06983"/>
    </source>
</evidence>
<keyword evidence="3" id="KW-1185">Reference proteome</keyword>
<reference evidence="2 3" key="1">
    <citation type="submission" date="2016-05" db="EMBL/GenBank/DDBJ databases">
        <title>Paenibacillus oryzae. sp. nov., isolated from the rice root.</title>
        <authorList>
            <person name="Zhang J."/>
            <person name="Zhang X."/>
        </authorList>
    </citation>
    <scope>NUCLEOTIDE SEQUENCE [LARGE SCALE GENOMIC DNA]</scope>
    <source>
        <strain evidence="2 3">1DrF-4</strain>
    </source>
</reference>
<evidence type="ECO:0000313" key="3">
    <source>
        <dbReference type="Proteomes" id="UP000092024"/>
    </source>
</evidence>
<sequence>MAINTYLNFKGNTREAVEFYASVFGVEVPEIMTFGQAPQNPDHPLPEGMENGVMHARLDVAGGTLMFSDTFPNMPLTFGDNISLVLNLSNQDEVTMYYNRLKDGGNVQMELQETFWSKSYGIVKDKFGITWQVSLEA</sequence>
<dbReference type="Pfam" id="PF06983">
    <property type="entry name" value="3-dmu-9_3-mt"/>
    <property type="match status" value="1"/>
</dbReference>
<proteinExistence type="predicted"/>
<dbReference type="STRING" id="1844972.A7K91_18615"/>
<dbReference type="EMBL" id="LYPA01000030">
    <property type="protein sequence ID" value="OBR67947.1"/>
    <property type="molecule type" value="Genomic_DNA"/>
</dbReference>
<dbReference type="RefSeq" id="WP_068679866.1">
    <property type="nucleotide sequence ID" value="NZ_LYPA01000030.1"/>
</dbReference>
<dbReference type="CDD" id="cd06588">
    <property type="entry name" value="PhnB_like"/>
    <property type="match status" value="1"/>
</dbReference>
<name>A0A1A5YQP9_9BACL</name>
<accession>A0A1A5YQP9</accession>
<dbReference type="Gene3D" id="3.10.180.10">
    <property type="entry name" value="2,3-Dihydroxybiphenyl 1,2-Dioxygenase, domain 1"/>
    <property type="match status" value="1"/>
</dbReference>
<organism evidence="2 3">
    <name type="scientific">Paenibacillus oryzae</name>
    <dbReference type="NCBI Taxonomy" id="1844972"/>
    <lineage>
        <taxon>Bacteria</taxon>
        <taxon>Bacillati</taxon>
        <taxon>Bacillota</taxon>
        <taxon>Bacilli</taxon>
        <taxon>Bacillales</taxon>
        <taxon>Paenibacillaceae</taxon>
        <taxon>Paenibacillus</taxon>
    </lineage>
</organism>
<dbReference type="InterPro" id="IPR029068">
    <property type="entry name" value="Glyas_Bleomycin-R_OHBP_Dase"/>
</dbReference>
<dbReference type="PIRSF" id="PIRSF021700">
    <property type="entry name" value="3_dmu_93_MTrfase"/>
    <property type="match status" value="1"/>
</dbReference>
<dbReference type="PANTHER" id="PTHR33990">
    <property type="entry name" value="PROTEIN YJDN-RELATED"/>
    <property type="match status" value="1"/>
</dbReference>
<protein>
    <recommendedName>
        <fullName evidence="1">PhnB-like domain-containing protein</fullName>
    </recommendedName>
</protein>
<dbReference type="OrthoDB" id="9795306at2"/>